<protein>
    <submittedName>
        <fullName evidence="2">Uncharacterized protein</fullName>
    </submittedName>
</protein>
<gene>
    <name evidence="2" type="ORF">QTG54_001928</name>
</gene>
<comment type="caution">
    <text evidence="2">The sequence shown here is derived from an EMBL/GenBank/DDBJ whole genome shotgun (WGS) entry which is preliminary data.</text>
</comment>
<reference evidence="2" key="1">
    <citation type="submission" date="2023-06" db="EMBL/GenBank/DDBJ databases">
        <title>Survivors Of The Sea: Transcriptome response of Skeletonema marinoi to long-term dormancy.</title>
        <authorList>
            <person name="Pinder M.I.M."/>
            <person name="Kourtchenko O."/>
            <person name="Robertson E.K."/>
            <person name="Larsson T."/>
            <person name="Maumus F."/>
            <person name="Osuna-Cruz C.M."/>
            <person name="Vancaester E."/>
            <person name="Stenow R."/>
            <person name="Vandepoele K."/>
            <person name="Ploug H."/>
            <person name="Bruchert V."/>
            <person name="Godhe A."/>
            <person name="Topel M."/>
        </authorList>
    </citation>
    <scope>NUCLEOTIDE SEQUENCE</scope>
    <source>
        <strain evidence="2">R05AC</strain>
    </source>
</reference>
<proteinExistence type="predicted"/>
<evidence type="ECO:0000313" key="2">
    <source>
        <dbReference type="EMBL" id="KAK1747965.1"/>
    </source>
</evidence>
<feature type="compositionally biased region" description="Polar residues" evidence="1">
    <location>
        <begin position="147"/>
        <end position="168"/>
    </location>
</feature>
<sequence>MDDDAMVPAPSCTGLSMTSLTDGVWTLFAGKQQNDNTPPSKEPEKSPTPKKKTRSVKFQYPVITKTHHRPMTEDEDVENLFFTEEEMEVLEEDRLATKFADDVEVLAEGQSWDAPIFQLSTSGSNLSIEEDYVPTKKPLPVKVGEVQNENGLSPRSKSIQALSILSERNSNKKRKKRDKKKRDACSNPVQEIVKPKIVQGVQIMLREKSSTNDMYLM</sequence>
<dbReference type="AlphaFoldDB" id="A0AAD8YMH0"/>
<feature type="region of interest" description="Disordered" evidence="1">
    <location>
        <begin position="28"/>
        <end position="71"/>
    </location>
</feature>
<accession>A0AAD8YMH0</accession>
<name>A0AAD8YMH0_9STRA</name>
<feature type="region of interest" description="Disordered" evidence="1">
    <location>
        <begin position="145"/>
        <end position="189"/>
    </location>
</feature>
<evidence type="ECO:0000256" key="1">
    <source>
        <dbReference type="SAM" id="MobiDB-lite"/>
    </source>
</evidence>
<keyword evidence="3" id="KW-1185">Reference proteome</keyword>
<organism evidence="2 3">
    <name type="scientific">Skeletonema marinoi</name>
    <dbReference type="NCBI Taxonomy" id="267567"/>
    <lineage>
        <taxon>Eukaryota</taxon>
        <taxon>Sar</taxon>
        <taxon>Stramenopiles</taxon>
        <taxon>Ochrophyta</taxon>
        <taxon>Bacillariophyta</taxon>
        <taxon>Coscinodiscophyceae</taxon>
        <taxon>Thalassiosirophycidae</taxon>
        <taxon>Thalassiosirales</taxon>
        <taxon>Skeletonemataceae</taxon>
        <taxon>Skeletonema</taxon>
        <taxon>Skeletonema marinoi-dohrnii complex</taxon>
    </lineage>
</organism>
<dbReference type="Proteomes" id="UP001224775">
    <property type="component" value="Unassembled WGS sequence"/>
</dbReference>
<evidence type="ECO:0000313" key="3">
    <source>
        <dbReference type="Proteomes" id="UP001224775"/>
    </source>
</evidence>
<feature type="compositionally biased region" description="Basic residues" evidence="1">
    <location>
        <begin position="171"/>
        <end position="182"/>
    </location>
</feature>
<dbReference type="EMBL" id="JATAAI010000002">
    <property type="protein sequence ID" value="KAK1747965.1"/>
    <property type="molecule type" value="Genomic_DNA"/>
</dbReference>